<evidence type="ECO:0000313" key="2">
    <source>
        <dbReference type="Proteomes" id="UP001266807"/>
    </source>
</evidence>
<keyword evidence="2" id="KW-1185">Reference proteome</keyword>
<proteinExistence type="predicted"/>
<reference evidence="1 2" key="1">
    <citation type="submission" date="2023-07" db="EMBL/GenBank/DDBJ databases">
        <title>Sorghum-associated microbial communities from plants grown in Nebraska, USA.</title>
        <authorList>
            <person name="Schachtman D."/>
        </authorList>
    </citation>
    <scope>NUCLEOTIDE SEQUENCE [LARGE SCALE GENOMIC DNA]</scope>
    <source>
        <strain evidence="1 2">BE143</strain>
    </source>
</reference>
<organism evidence="1 2">
    <name type="scientific">Paenibacillus peoriae</name>
    <dbReference type="NCBI Taxonomy" id="59893"/>
    <lineage>
        <taxon>Bacteria</taxon>
        <taxon>Bacillati</taxon>
        <taxon>Bacillota</taxon>
        <taxon>Bacilli</taxon>
        <taxon>Bacillales</taxon>
        <taxon>Paenibacillaceae</taxon>
        <taxon>Paenibacillus</taxon>
    </lineage>
</organism>
<dbReference type="Proteomes" id="UP001266807">
    <property type="component" value="Unassembled WGS sequence"/>
</dbReference>
<name>A0ABU1QCT2_9BACL</name>
<gene>
    <name evidence="1" type="ORF">J2W98_001692</name>
</gene>
<evidence type="ECO:0000313" key="1">
    <source>
        <dbReference type="EMBL" id="MDR6777430.1"/>
    </source>
</evidence>
<dbReference type="EMBL" id="JAVDUG010000002">
    <property type="protein sequence ID" value="MDR6777430.1"/>
    <property type="molecule type" value="Genomic_DNA"/>
</dbReference>
<sequence>MGDGARQRFFWRVPAAARVERMAHGAAARTKRRISAAFAFCSGVCGMEKESRCPARHRHSVRRVRGGGALFPRMERAAQWSVRGCWAACTACLSRAQW</sequence>
<accession>A0ABU1QCT2</accession>
<protein>
    <submittedName>
        <fullName evidence="1">Uncharacterized protein</fullName>
    </submittedName>
</protein>
<comment type="caution">
    <text evidence="1">The sequence shown here is derived from an EMBL/GenBank/DDBJ whole genome shotgun (WGS) entry which is preliminary data.</text>
</comment>